<gene>
    <name evidence="2" type="ORF">LCGC14_1308890</name>
</gene>
<dbReference type="EMBL" id="LAZR01007705">
    <property type="protein sequence ID" value="KKM83495.1"/>
    <property type="molecule type" value="Genomic_DNA"/>
</dbReference>
<evidence type="ECO:0008006" key="3">
    <source>
        <dbReference type="Google" id="ProtNLM"/>
    </source>
</evidence>
<dbReference type="AlphaFoldDB" id="A0A0F9N445"/>
<sequence>MSEGNGQKLVFPTPLCAVVRHRKKRAYLAAYAATGVKTFAARFANVDYSTSKRWYLKDAAFALASDECNDEATDALVVEARRRAFDGSDLLLIFLLKAHRPDVYRDRYDVRNVNVNINRDADDLRASMQDMMQDPECAELAERLANKLSQKAVAVKVLDSRPPSKPKPKPNGRNGNGRATAT</sequence>
<organism evidence="2">
    <name type="scientific">marine sediment metagenome</name>
    <dbReference type="NCBI Taxonomy" id="412755"/>
    <lineage>
        <taxon>unclassified sequences</taxon>
        <taxon>metagenomes</taxon>
        <taxon>ecological metagenomes</taxon>
    </lineage>
</organism>
<feature type="compositionally biased region" description="Low complexity" evidence="1">
    <location>
        <begin position="171"/>
        <end position="182"/>
    </location>
</feature>
<comment type="caution">
    <text evidence="2">The sequence shown here is derived from an EMBL/GenBank/DDBJ whole genome shotgun (WGS) entry which is preliminary data.</text>
</comment>
<protein>
    <recommendedName>
        <fullName evidence="3">Terminase small subunit</fullName>
    </recommendedName>
</protein>
<proteinExistence type="predicted"/>
<accession>A0A0F9N445</accession>
<reference evidence="2" key="1">
    <citation type="journal article" date="2015" name="Nature">
        <title>Complex archaea that bridge the gap between prokaryotes and eukaryotes.</title>
        <authorList>
            <person name="Spang A."/>
            <person name="Saw J.H."/>
            <person name="Jorgensen S.L."/>
            <person name="Zaremba-Niedzwiedzka K."/>
            <person name="Martijn J."/>
            <person name="Lind A.E."/>
            <person name="van Eijk R."/>
            <person name="Schleper C."/>
            <person name="Guy L."/>
            <person name="Ettema T.J."/>
        </authorList>
    </citation>
    <scope>NUCLEOTIDE SEQUENCE</scope>
</reference>
<evidence type="ECO:0000313" key="2">
    <source>
        <dbReference type="EMBL" id="KKM83495.1"/>
    </source>
</evidence>
<name>A0A0F9N445_9ZZZZ</name>
<evidence type="ECO:0000256" key="1">
    <source>
        <dbReference type="SAM" id="MobiDB-lite"/>
    </source>
</evidence>
<feature type="region of interest" description="Disordered" evidence="1">
    <location>
        <begin position="155"/>
        <end position="182"/>
    </location>
</feature>